<dbReference type="AlphaFoldDB" id="A0A840TUR8"/>
<keyword evidence="2" id="KW-1185">Reference proteome</keyword>
<sequence length="91" mass="10702">MATMIHLKGQNYAFNIERVDYFIRSEEQVSEEENAPLKYLITFYSNAEKVGIWEYDLEGTRDAHFVELIQTTYDPRNQEGLSGEHLSEMLH</sequence>
<dbReference type="EMBL" id="JACHGF010000002">
    <property type="protein sequence ID" value="MBB5283720.1"/>
    <property type="molecule type" value="Genomic_DNA"/>
</dbReference>
<dbReference type="RefSeq" id="WP_184173358.1">
    <property type="nucleotide sequence ID" value="NZ_JACHGF010000002.1"/>
</dbReference>
<proteinExistence type="predicted"/>
<protein>
    <submittedName>
        <fullName evidence="1">Uncharacterized protein</fullName>
    </submittedName>
</protein>
<name>A0A840TUR8_9BACT</name>
<accession>A0A840TUR8</accession>
<reference evidence="1 2" key="1">
    <citation type="submission" date="2020-08" db="EMBL/GenBank/DDBJ databases">
        <title>Genomic Encyclopedia of Type Strains, Phase IV (KMG-IV): sequencing the most valuable type-strain genomes for metagenomic binning, comparative biology and taxonomic classification.</title>
        <authorList>
            <person name="Goeker M."/>
        </authorList>
    </citation>
    <scope>NUCLEOTIDE SEQUENCE [LARGE SCALE GENOMIC DNA]</scope>
    <source>
        <strain evidence="1 2">DSM 105074</strain>
    </source>
</reference>
<gene>
    <name evidence="1" type="ORF">HNQ92_001846</name>
</gene>
<comment type="caution">
    <text evidence="1">The sequence shown here is derived from an EMBL/GenBank/DDBJ whole genome shotgun (WGS) entry which is preliminary data.</text>
</comment>
<evidence type="ECO:0000313" key="1">
    <source>
        <dbReference type="EMBL" id="MBB5283720.1"/>
    </source>
</evidence>
<dbReference type="Proteomes" id="UP000557307">
    <property type="component" value="Unassembled WGS sequence"/>
</dbReference>
<evidence type="ECO:0000313" key="2">
    <source>
        <dbReference type="Proteomes" id="UP000557307"/>
    </source>
</evidence>
<organism evidence="1 2">
    <name type="scientific">Rhabdobacter roseus</name>
    <dbReference type="NCBI Taxonomy" id="1655419"/>
    <lineage>
        <taxon>Bacteria</taxon>
        <taxon>Pseudomonadati</taxon>
        <taxon>Bacteroidota</taxon>
        <taxon>Cytophagia</taxon>
        <taxon>Cytophagales</taxon>
        <taxon>Cytophagaceae</taxon>
        <taxon>Rhabdobacter</taxon>
    </lineage>
</organism>